<keyword evidence="1" id="KW-0732">Signal</keyword>
<dbReference type="PATRIC" id="fig|42253.5.peg.149"/>
<evidence type="ECO:0000313" key="3">
    <source>
        <dbReference type="Proteomes" id="UP000069205"/>
    </source>
</evidence>
<keyword evidence="3" id="KW-1185">Reference proteome</keyword>
<dbReference type="STRING" id="42253.NITMOv2_0152"/>
<gene>
    <name evidence="2" type="ORF">NITMOv2_0152</name>
</gene>
<dbReference type="RefSeq" id="WP_053378059.1">
    <property type="nucleotide sequence ID" value="NZ_CP011801.1"/>
</dbReference>
<dbReference type="KEGG" id="nmv:NITMOv2_0152"/>
<dbReference type="AlphaFoldDB" id="A0A0K2G7K4"/>
<organism evidence="2 3">
    <name type="scientific">Nitrospira moscoviensis</name>
    <dbReference type="NCBI Taxonomy" id="42253"/>
    <lineage>
        <taxon>Bacteria</taxon>
        <taxon>Pseudomonadati</taxon>
        <taxon>Nitrospirota</taxon>
        <taxon>Nitrospiria</taxon>
        <taxon>Nitrospirales</taxon>
        <taxon>Nitrospiraceae</taxon>
        <taxon>Nitrospira</taxon>
    </lineage>
</organism>
<name>A0A0K2G7K4_NITMO</name>
<reference evidence="2 3" key="1">
    <citation type="journal article" date="2015" name="Proc. Natl. Acad. Sci. U.S.A.">
        <title>Expanded metabolic versatility of ubiquitous nitrite-oxidizing bacteria from the genus Nitrospira.</title>
        <authorList>
            <person name="Koch H."/>
            <person name="Lucker S."/>
            <person name="Albertsen M."/>
            <person name="Kitzinger K."/>
            <person name="Herbold C."/>
            <person name="Spieck E."/>
            <person name="Nielsen P.H."/>
            <person name="Wagner M."/>
            <person name="Daims H."/>
        </authorList>
    </citation>
    <scope>NUCLEOTIDE SEQUENCE [LARGE SCALE GENOMIC DNA]</scope>
    <source>
        <strain evidence="2 3">NSP M-1</strain>
    </source>
</reference>
<sequence length="281" mass="30925">MRPSARIQPAVLLTLRCLLGIACLCPKIATAHDLQWERLAEGLAVSVWKPGAICAEVPPTLVADIDPARYRFSVHFYGQEGLDQPPTIEEWQKRTGHHLLFNAGLFRENFSYLGLLYKDGRPLSGRRHTTWQGLFVAEPTTRDGRHAGVLDLSVDAFDEHRPAYKEAAQALMLLDRDGHVRVRQTGKRAFQTVVAETAGGHILVFKSLDPVTLYDLGACMKDGLPFIRQVMAMDGGSSSDLLIPESLWKGRGQGPSAWKSLFAGTTAIHIPLPAVIGISPR</sequence>
<feature type="chain" id="PRO_5005476764" evidence="1">
    <location>
        <begin position="32"/>
        <end position="281"/>
    </location>
</feature>
<dbReference type="OrthoDB" id="9785269at2"/>
<dbReference type="EMBL" id="CP011801">
    <property type="protein sequence ID" value="ALA56592.1"/>
    <property type="molecule type" value="Genomic_DNA"/>
</dbReference>
<evidence type="ECO:0000313" key="2">
    <source>
        <dbReference type="EMBL" id="ALA56592.1"/>
    </source>
</evidence>
<proteinExistence type="predicted"/>
<dbReference type="Proteomes" id="UP000069205">
    <property type="component" value="Chromosome"/>
</dbReference>
<protein>
    <submittedName>
        <fullName evidence="2">Uncharacterized protein</fullName>
    </submittedName>
</protein>
<feature type="signal peptide" evidence="1">
    <location>
        <begin position="1"/>
        <end position="31"/>
    </location>
</feature>
<accession>A0A0K2G7K4</accession>
<evidence type="ECO:0000256" key="1">
    <source>
        <dbReference type="SAM" id="SignalP"/>
    </source>
</evidence>